<comment type="caution">
    <text evidence="1">The sequence shown here is derived from an EMBL/GenBank/DDBJ whole genome shotgun (WGS) entry which is preliminary data.</text>
</comment>
<name>A0ABW8VKQ0_9PROT</name>
<accession>A0ABW8VKQ0</accession>
<evidence type="ECO:0000313" key="2">
    <source>
        <dbReference type="Proteomes" id="UP001628281"/>
    </source>
</evidence>
<dbReference type="RefSeq" id="WP_407825923.1">
    <property type="nucleotide sequence ID" value="NZ_JBJLSN010000097.1"/>
</dbReference>
<proteinExistence type="predicted"/>
<evidence type="ECO:0008006" key="3">
    <source>
        <dbReference type="Google" id="ProtNLM"/>
    </source>
</evidence>
<gene>
    <name evidence="1" type="ORF">ACJ41P_31825</name>
</gene>
<protein>
    <recommendedName>
        <fullName evidence="3">Restriction endonuclease</fullName>
    </recommendedName>
</protein>
<organism evidence="1 2">
    <name type="scientific">Azospirillum argentinense</name>
    <dbReference type="NCBI Taxonomy" id="2970906"/>
    <lineage>
        <taxon>Bacteria</taxon>
        <taxon>Pseudomonadati</taxon>
        <taxon>Pseudomonadota</taxon>
        <taxon>Alphaproteobacteria</taxon>
        <taxon>Rhodospirillales</taxon>
        <taxon>Azospirillaceae</taxon>
        <taxon>Azospirillum</taxon>
    </lineage>
</organism>
<evidence type="ECO:0000313" key="1">
    <source>
        <dbReference type="EMBL" id="MFL7905755.1"/>
    </source>
</evidence>
<reference evidence="1 2" key="1">
    <citation type="submission" date="2024-11" db="EMBL/GenBank/DDBJ databases">
        <title>Draft genome sequences of two bacteria associated to sugarcane roots in Colombia.</title>
        <authorList>
            <person name="Pardo-Diaz S."/>
            <person name="Masmela-Mendoza J."/>
            <person name="Delgadillo-Duran P."/>
            <person name="Bautista E.J."/>
            <person name="Rojas-Tapias D.F."/>
        </authorList>
    </citation>
    <scope>NUCLEOTIDE SEQUENCE [LARGE SCALE GENOMIC DNA]</scope>
    <source>
        <strain evidence="1 2">Ap18</strain>
    </source>
</reference>
<keyword evidence="2" id="KW-1185">Reference proteome</keyword>
<dbReference type="EMBL" id="JBJLSN010000097">
    <property type="protein sequence ID" value="MFL7905755.1"/>
    <property type="molecule type" value="Genomic_DNA"/>
</dbReference>
<dbReference type="Proteomes" id="UP001628281">
    <property type="component" value="Unassembled WGS sequence"/>
</dbReference>
<sequence length="425" mass="47415">MRVDYKVSKEAVGPMVIYCQYLRDMLKTIGRREAGRQYLPLPGSPEGLGGVYVLTDSSKESGRAIIVSFAFPNGKSLTAAWGNARVTGRINIEKASLEMAIDGPDGMWLGLRGDPDMDQDVMRIVAASLTHTLTKAADHMKKVVGKTTALHSVMGDFVTAALKGEILDSLELYNAGLIKGRKAFRPDLNTGAPVFDFGKFLLYEAKFTGRDLQEFATDDRLTLPYPECFFIMTEVNGSEGDDILASDVVIYLVATSNGTAMGRVFTRFQEHRHLWCEEFVTLHWGEGVSYRIKNIPGAAERLGKLAEIYARQFRMWIGGAAWLLNLPRETRDRVIREEWQEVQVRKSLTLGKSGRRPSGVTVIHCDRGELADVIGKADETGSHSPKSPHHRRGHFRRLRDGRVIPVRPCHIHGGATTQKIYEVRE</sequence>